<keyword evidence="3" id="KW-1185">Reference proteome</keyword>
<dbReference type="Proteomes" id="UP000730481">
    <property type="component" value="Unassembled WGS sequence"/>
</dbReference>
<accession>A0A9P5AJI6</accession>
<reference evidence="2" key="2">
    <citation type="submission" date="2020-02" db="EMBL/GenBank/DDBJ databases">
        <title>Identification and distribution of gene clusters putatively required for synthesis of sphingolipid metabolism inhibitors in phylogenetically diverse species of the filamentous fungus Fusarium.</title>
        <authorList>
            <person name="Kim H.-S."/>
            <person name="Busman M."/>
            <person name="Brown D.W."/>
            <person name="Divon H."/>
            <person name="Uhlig S."/>
            <person name="Proctor R.H."/>
        </authorList>
    </citation>
    <scope>NUCLEOTIDE SEQUENCE</scope>
    <source>
        <strain evidence="2">NRRL 25174</strain>
    </source>
</reference>
<organism evidence="2 3">
    <name type="scientific">Fusarium beomiforme</name>
    <dbReference type="NCBI Taxonomy" id="44412"/>
    <lineage>
        <taxon>Eukaryota</taxon>
        <taxon>Fungi</taxon>
        <taxon>Dikarya</taxon>
        <taxon>Ascomycota</taxon>
        <taxon>Pezizomycotina</taxon>
        <taxon>Sordariomycetes</taxon>
        <taxon>Hypocreomycetidae</taxon>
        <taxon>Hypocreales</taxon>
        <taxon>Nectriaceae</taxon>
        <taxon>Fusarium</taxon>
        <taxon>Fusarium burgessii species complex</taxon>
    </lineage>
</organism>
<dbReference type="OrthoDB" id="4979920at2759"/>
<evidence type="ECO:0000313" key="3">
    <source>
        <dbReference type="Proteomes" id="UP000730481"/>
    </source>
</evidence>
<proteinExistence type="predicted"/>
<comment type="caution">
    <text evidence="2">The sequence shown here is derived from an EMBL/GenBank/DDBJ whole genome shotgun (WGS) entry which is preliminary data.</text>
</comment>
<feature type="region of interest" description="Disordered" evidence="1">
    <location>
        <begin position="105"/>
        <end position="156"/>
    </location>
</feature>
<evidence type="ECO:0000256" key="1">
    <source>
        <dbReference type="SAM" id="MobiDB-lite"/>
    </source>
</evidence>
<gene>
    <name evidence="2" type="ORF">FBEOM_6432</name>
</gene>
<protein>
    <submittedName>
        <fullName evidence="2">Uncharacterized protein</fullName>
    </submittedName>
</protein>
<sequence length="156" mass="17884">MPHLTTHCSGWSGNNQKLIRNYVLLYKFSPTPSPEIGIMCQQVTTYRRCRTCKQDKNSIVRNINCGQVSIYKLGQCSNGIIYRDVEEVIECSGCQTRREQEVEADRKRRFVAAWPEPEKESENEEQNEQKSERSDGDGISVGGDLTENSEDSWKMV</sequence>
<feature type="compositionally biased region" description="Basic and acidic residues" evidence="1">
    <location>
        <begin position="127"/>
        <end position="136"/>
    </location>
</feature>
<evidence type="ECO:0000313" key="2">
    <source>
        <dbReference type="EMBL" id="KAF4339649.1"/>
    </source>
</evidence>
<dbReference type="EMBL" id="PVQB02000271">
    <property type="protein sequence ID" value="KAF4339649.1"/>
    <property type="molecule type" value="Genomic_DNA"/>
</dbReference>
<name>A0A9P5AJI6_9HYPO</name>
<reference evidence="2" key="1">
    <citation type="journal article" date="2017" name="Mycologia">
        <title>Fusarium algeriense, sp. nov., a novel toxigenic crown rot pathogen of durum wheat from Algeria is nested in the Fusarium burgessii species complex.</title>
        <authorList>
            <person name="Laraba I."/>
            <person name="Keddad A."/>
            <person name="Boureghda H."/>
            <person name="Abdallah N."/>
            <person name="Vaughan M.M."/>
            <person name="Proctor R.H."/>
            <person name="Busman M."/>
            <person name="O'Donnell K."/>
        </authorList>
    </citation>
    <scope>NUCLEOTIDE SEQUENCE</scope>
    <source>
        <strain evidence="2">NRRL 25174</strain>
    </source>
</reference>
<dbReference type="AlphaFoldDB" id="A0A9P5AJI6"/>